<evidence type="ECO:0000313" key="2">
    <source>
        <dbReference type="EMBL" id="KAK1751678.1"/>
    </source>
</evidence>
<feature type="region of interest" description="Disordered" evidence="1">
    <location>
        <begin position="489"/>
        <end position="600"/>
    </location>
</feature>
<feature type="compositionally biased region" description="Basic and acidic residues" evidence="1">
    <location>
        <begin position="361"/>
        <end position="379"/>
    </location>
</feature>
<keyword evidence="3" id="KW-1185">Reference proteome</keyword>
<feature type="compositionally biased region" description="Basic residues" evidence="1">
    <location>
        <begin position="533"/>
        <end position="568"/>
    </location>
</feature>
<accession>A0AAJ0F5T4</accession>
<name>A0AAJ0F5T4_9PEZI</name>
<feature type="region of interest" description="Disordered" evidence="1">
    <location>
        <begin position="1"/>
        <end position="96"/>
    </location>
</feature>
<feature type="compositionally biased region" description="Basic and acidic residues" evidence="1">
    <location>
        <begin position="505"/>
        <end position="523"/>
    </location>
</feature>
<protein>
    <submittedName>
        <fullName evidence="2">Uncharacterized protein</fullName>
    </submittedName>
</protein>
<gene>
    <name evidence="2" type="ORF">QBC47DRAFT_307232</name>
</gene>
<organism evidence="2 3">
    <name type="scientific">Echria macrotheca</name>
    <dbReference type="NCBI Taxonomy" id="438768"/>
    <lineage>
        <taxon>Eukaryota</taxon>
        <taxon>Fungi</taxon>
        <taxon>Dikarya</taxon>
        <taxon>Ascomycota</taxon>
        <taxon>Pezizomycotina</taxon>
        <taxon>Sordariomycetes</taxon>
        <taxon>Sordariomycetidae</taxon>
        <taxon>Sordariales</taxon>
        <taxon>Schizotheciaceae</taxon>
        <taxon>Echria</taxon>
    </lineage>
</organism>
<evidence type="ECO:0000313" key="3">
    <source>
        <dbReference type="Proteomes" id="UP001239445"/>
    </source>
</evidence>
<feature type="region of interest" description="Disordered" evidence="1">
    <location>
        <begin position="221"/>
        <end position="389"/>
    </location>
</feature>
<dbReference type="Pfam" id="PF10446">
    <property type="entry name" value="DUF2457"/>
    <property type="match status" value="1"/>
</dbReference>
<reference evidence="2" key="1">
    <citation type="submission" date="2023-06" db="EMBL/GenBank/DDBJ databases">
        <title>Genome-scale phylogeny and comparative genomics of the fungal order Sordariales.</title>
        <authorList>
            <consortium name="Lawrence Berkeley National Laboratory"/>
            <person name="Hensen N."/>
            <person name="Bonometti L."/>
            <person name="Westerberg I."/>
            <person name="Brannstrom I.O."/>
            <person name="Guillou S."/>
            <person name="Cros-Aarteil S."/>
            <person name="Calhoun S."/>
            <person name="Haridas S."/>
            <person name="Kuo A."/>
            <person name="Mondo S."/>
            <person name="Pangilinan J."/>
            <person name="Riley R."/>
            <person name="Labutti K."/>
            <person name="Andreopoulos B."/>
            <person name="Lipzen A."/>
            <person name="Chen C."/>
            <person name="Yanf M."/>
            <person name="Daum C."/>
            <person name="Ng V."/>
            <person name="Clum A."/>
            <person name="Steindorff A."/>
            <person name="Ohm R."/>
            <person name="Martin F."/>
            <person name="Silar P."/>
            <person name="Natvig D."/>
            <person name="Lalanne C."/>
            <person name="Gautier V."/>
            <person name="Ament-Velasquez S.L."/>
            <person name="Kruys A."/>
            <person name="Hutchinson M.I."/>
            <person name="Powell A.J."/>
            <person name="Barry K."/>
            <person name="Miller A.N."/>
            <person name="Grigoriev I.V."/>
            <person name="Debuchy R."/>
            <person name="Gladieux P."/>
            <person name="Thoren M.H."/>
            <person name="Johannesson H."/>
        </authorList>
    </citation>
    <scope>NUCLEOTIDE SEQUENCE</scope>
    <source>
        <strain evidence="2">PSN4</strain>
    </source>
</reference>
<dbReference type="Proteomes" id="UP001239445">
    <property type="component" value="Unassembled WGS sequence"/>
</dbReference>
<dbReference type="InterPro" id="IPR018853">
    <property type="entry name" value="DUF2457"/>
</dbReference>
<comment type="caution">
    <text evidence="2">The sequence shown here is derived from an EMBL/GenBank/DDBJ whole genome shotgun (WGS) entry which is preliminary data.</text>
</comment>
<feature type="compositionally biased region" description="Acidic residues" evidence="1">
    <location>
        <begin position="28"/>
        <end position="40"/>
    </location>
</feature>
<dbReference type="EMBL" id="MU839841">
    <property type="protein sequence ID" value="KAK1751678.1"/>
    <property type="molecule type" value="Genomic_DNA"/>
</dbReference>
<feature type="region of interest" description="Disordered" evidence="1">
    <location>
        <begin position="402"/>
        <end position="440"/>
    </location>
</feature>
<feature type="compositionally biased region" description="Acidic residues" evidence="1">
    <location>
        <begin position="313"/>
        <end position="360"/>
    </location>
</feature>
<proteinExistence type="predicted"/>
<sequence>MDRHAPHDYATTNVLAWTATQTANVEPSTEDDAGADADEPPDCRRSMAPSSKQFQRAPIHRGSEHHESLLTKALQSHSDEEASSTQKARRRRSITSNFSLSSAADLTCDTGFTTPARTNSPSPRLSEVGFVPLNGSIARGTQQLKDPAIQALEKKRCISFACAAKPKTDDKASMPPPPKPVTSGEQKDVSKKPTIKFACPSRIPEKIKAPAQVEAPVVTPKPSSTVVGLSGRSPRPTVTRKLSQSPAPIRSKKWLTADSKDLESEGSRFHEFASDERKEDDWILRDDPSSKPKMTVNDTLQKENAIRKLGKEAEEEADQEEEDEENDDELGDDEENFEDEEDEDEAEEEEEEVDEDEENEEHSKRGWDDEASDGYKTDNEVGFADSEEEDDGLVLWTALGDGHRSLSGATTVYRRPSAGHHSDSSDASTRVTRTRKREKRVAIRPSTPELPDSTDFVCGTLDEDRPLEEAYISHLAARKLGKIHVIPQDIDPSFPTSEPEDEAEDLYKRGQESEEHVWLHGELEDIDQDRDRKGRRRKADKSPLRRMRSPPPKRLHSPPPKPRGRSPRKLFEQHSPRRLKSPPPAGTVLRSPAASPVQLEEDTRFKSLAFRPGLTYTKSLPRGPVLFAHLRPGHRRSRGSTVTAKEGHIRGAIDIVKGLEQKRQRRREKFYQKYCTRARKEKAQTKRPPPGQGAERMREVGLIMAGKIGQGNFVLSV</sequence>
<evidence type="ECO:0000256" key="1">
    <source>
        <dbReference type="SAM" id="MobiDB-lite"/>
    </source>
</evidence>
<dbReference type="AlphaFoldDB" id="A0AAJ0F5T4"/>
<feature type="region of interest" description="Disordered" evidence="1">
    <location>
        <begin position="166"/>
        <end position="193"/>
    </location>
</feature>
<feature type="compositionally biased region" description="Polar residues" evidence="1">
    <location>
        <begin position="10"/>
        <end position="27"/>
    </location>
</feature>
<feature type="compositionally biased region" description="Basic and acidic residues" evidence="1">
    <location>
        <begin position="258"/>
        <end position="290"/>
    </location>
</feature>
<feature type="compositionally biased region" description="Basic and acidic residues" evidence="1">
    <location>
        <begin position="300"/>
        <end position="312"/>
    </location>
</feature>